<dbReference type="GO" id="GO:0008270">
    <property type="term" value="F:zinc ion binding"/>
    <property type="evidence" value="ECO:0007669"/>
    <property type="project" value="InterPro"/>
</dbReference>
<evidence type="ECO:0000313" key="4">
    <source>
        <dbReference type="Proteomes" id="UP000887159"/>
    </source>
</evidence>
<dbReference type="EMBL" id="BMAU01021402">
    <property type="protein sequence ID" value="GFY32162.1"/>
    <property type="molecule type" value="Genomic_DNA"/>
</dbReference>
<comment type="caution">
    <text evidence="3">The sequence shown here is derived from an EMBL/GenBank/DDBJ whole genome shotgun (WGS) entry which is preliminary data.</text>
</comment>
<comment type="similarity">
    <text evidence="1">Belongs to the alpha-carbonic anhydrase family.</text>
</comment>
<feature type="domain" description="Alpha-carbonic anhydrase" evidence="2">
    <location>
        <begin position="116"/>
        <end position="281"/>
    </location>
</feature>
<dbReference type="GO" id="GO:0004089">
    <property type="term" value="F:carbonate dehydratase activity"/>
    <property type="evidence" value="ECO:0007669"/>
    <property type="project" value="InterPro"/>
</dbReference>
<dbReference type="InterPro" id="IPR023561">
    <property type="entry name" value="Carbonic_anhydrase_a-class"/>
</dbReference>
<gene>
    <name evidence="3" type="primary">CA10_1</name>
    <name evidence="3" type="ORF">TNCV_3556701</name>
</gene>
<name>A0A8X7BIZ6_TRICX</name>
<sequence length="281" mass="31631">MIIVFSDFKACTGPDYWGLLNPDWKLCNRGRRQSPIDIEPSILLFDPGMGNIEINTEKPGVERRHCVHHNSEFVGFLPTSPGLAYSLIITGLSYGERHLLVTTKRISLNDTVLVVQDWSFEGEGNILGSRTGHYVPIWIHDRPNLSACHSAITCSFVLGRHGLEIVFMNDNTHLHRDKYRKRMPLLEDITRVWTVHHSHRTLIQIACVNGTLKNTGHSVRFRLDPESPPVTVTGGPLSYKYRAHEVLLHYGRTDDRGSEHTVAGHAFPGEVSALLEICSVI</sequence>
<proteinExistence type="inferred from homology"/>
<reference evidence="3" key="1">
    <citation type="submission" date="2020-08" db="EMBL/GenBank/DDBJ databases">
        <title>Multicomponent nature underlies the extraordinary mechanical properties of spider dragline silk.</title>
        <authorList>
            <person name="Kono N."/>
            <person name="Nakamura H."/>
            <person name="Mori M."/>
            <person name="Yoshida Y."/>
            <person name="Ohtoshi R."/>
            <person name="Malay A.D."/>
            <person name="Moran D.A.P."/>
            <person name="Tomita M."/>
            <person name="Numata K."/>
            <person name="Arakawa K."/>
        </authorList>
    </citation>
    <scope>NUCLEOTIDE SEQUENCE</scope>
</reference>
<accession>A0A8X7BIZ6</accession>
<dbReference type="PANTHER" id="PTHR18952">
    <property type="entry name" value="CARBONIC ANHYDRASE"/>
    <property type="match status" value="1"/>
</dbReference>
<dbReference type="Gene3D" id="3.10.200.10">
    <property type="entry name" value="Alpha carbonic anhydrase"/>
    <property type="match status" value="2"/>
</dbReference>
<dbReference type="PROSITE" id="PS51144">
    <property type="entry name" value="ALPHA_CA_2"/>
    <property type="match status" value="1"/>
</dbReference>
<dbReference type="PANTHER" id="PTHR18952:SF208">
    <property type="entry name" value="CARBONIC ANHYDRASE XA-RELATED"/>
    <property type="match status" value="1"/>
</dbReference>
<keyword evidence="4" id="KW-1185">Reference proteome</keyword>
<organism evidence="3 4">
    <name type="scientific">Trichonephila clavipes</name>
    <name type="common">Golden silk orbweaver</name>
    <name type="synonym">Nephila clavipes</name>
    <dbReference type="NCBI Taxonomy" id="2585209"/>
    <lineage>
        <taxon>Eukaryota</taxon>
        <taxon>Metazoa</taxon>
        <taxon>Ecdysozoa</taxon>
        <taxon>Arthropoda</taxon>
        <taxon>Chelicerata</taxon>
        <taxon>Arachnida</taxon>
        <taxon>Araneae</taxon>
        <taxon>Araneomorphae</taxon>
        <taxon>Entelegynae</taxon>
        <taxon>Araneoidea</taxon>
        <taxon>Nephilidae</taxon>
        <taxon>Trichonephila</taxon>
    </lineage>
</organism>
<evidence type="ECO:0000313" key="3">
    <source>
        <dbReference type="EMBL" id="GFY32162.1"/>
    </source>
</evidence>
<evidence type="ECO:0000259" key="2">
    <source>
        <dbReference type="PROSITE" id="PS51144"/>
    </source>
</evidence>
<protein>
    <submittedName>
        <fullName evidence="3">Carbonic anhydrase-related protein 10</fullName>
    </submittedName>
</protein>
<dbReference type="SUPFAM" id="SSF51069">
    <property type="entry name" value="Carbonic anhydrase"/>
    <property type="match status" value="2"/>
</dbReference>
<dbReference type="InterPro" id="IPR036398">
    <property type="entry name" value="CA_dom_sf"/>
</dbReference>
<dbReference type="InterPro" id="IPR001148">
    <property type="entry name" value="CA_dom"/>
</dbReference>
<dbReference type="Proteomes" id="UP000887159">
    <property type="component" value="Unassembled WGS sequence"/>
</dbReference>
<dbReference type="Pfam" id="PF00194">
    <property type="entry name" value="Carb_anhydrase"/>
    <property type="match status" value="1"/>
</dbReference>
<evidence type="ECO:0000256" key="1">
    <source>
        <dbReference type="ARBA" id="ARBA00010718"/>
    </source>
</evidence>
<dbReference type="GO" id="GO:0006730">
    <property type="term" value="P:one-carbon metabolic process"/>
    <property type="evidence" value="ECO:0007669"/>
    <property type="project" value="TreeGrafter"/>
</dbReference>
<dbReference type="AlphaFoldDB" id="A0A8X7BIZ6"/>